<dbReference type="Proteomes" id="UP000324748">
    <property type="component" value="Unassembled WGS sequence"/>
</dbReference>
<protein>
    <recommendedName>
        <fullName evidence="4">Secreted protein</fullName>
    </recommendedName>
</protein>
<evidence type="ECO:0000313" key="3">
    <source>
        <dbReference type="Proteomes" id="UP000324748"/>
    </source>
</evidence>
<keyword evidence="1" id="KW-0732">Signal</keyword>
<sequence length="123" mass="13884">MFSFSILVAAMILQIIVASPYIPSTNRFVTVYDGGDPSAMCPICRDRFVLDLQRYKELSTVAETRVGAHVLHAHQPWYKLKTHRGISFCVRAADGLLPIQTEKVHQVSWNGPKRRIAAYITIL</sequence>
<evidence type="ECO:0008006" key="4">
    <source>
        <dbReference type="Google" id="ProtNLM"/>
    </source>
</evidence>
<name>A0A5B0P0P2_PUCGR</name>
<comment type="caution">
    <text evidence="2">The sequence shown here is derived from an EMBL/GenBank/DDBJ whole genome shotgun (WGS) entry which is preliminary data.</text>
</comment>
<organism evidence="2 3">
    <name type="scientific">Puccinia graminis f. sp. tritici</name>
    <dbReference type="NCBI Taxonomy" id="56615"/>
    <lineage>
        <taxon>Eukaryota</taxon>
        <taxon>Fungi</taxon>
        <taxon>Dikarya</taxon>
        <taxon>Basidiomycota</taxon>
        <taxon>Pucciniomycotina</taxon>
        <taxon>Pucciniomycetes</taxon>
        <taxon>Pucciniales</taxon>
        <taxon>Pucciniaceae</taxon>
        <taxon>Puccinia</taxon>
    </lineage>
</organism>
<evidence type="ECO:0000313" key="2">
    <source>
        <dbReference type="EMBL" id="KAA1094566.1"/>
    </source>
</evidence>
<feature type="signal peptide" evidence="1">
    <location>
        <begin position="1"/>
        <end position="18"/>
    </location>
</feature>
<dbReference type="OrthoDB" id="8062037at2759"/>
<feature type="chain" id="PRO_5022719715" description="Secreted protein" evidence="1">
    <location>
        <begin position="19"/>
        <end position="123"/>
    </location>
</feature>
<keyword evidence="3" id="KW-1185">Reference proteome</keyword>
<proteinExistence type="predicted"/>
<gene>
    <name evidence="2" type="ORF">PGT21_025088</name>
</gene>
<accession>A0A5B0P0P2</accession>
<dbReference type="EMBL" id="VSWC01000079">
    <property type="protein sequence ID" value="KAA1094566.1"/>
    <property type="molecule type" value="Genomic_DNA"/>
</dbReference>
<reference evidence="2 3" key="1">
    <citation type="submission" date="2019-05" db="EMBL/GenBank/DDBJ databases">
        <title>Emergence of the Ug99 lineage of the wheat stem rust pathogen through somatic hybridization.</title>
        <authorList>
            <person name="Li F."/>
            <person name="Upadhyaya N.M."/>
            <person name="Sperschneider J."/>
            <person name="Matny O."/>
            <person name="Nguyen-Phuc H."/>
            <person name="Mago R."/>
            <person name="Raley C."/>
            <person name="Miller M.E."/>
            <person name="Silverstein K.A.T."/>
            <person name="Henningsen E."/>
            <person name="Hirsch C.D."/>
            <person name="Visser B."/>
            <person name="Pretorius Z.A."/>
            <person name="Steffenson B.J."/>
            <person name="Schwessinger B."/>
            <person name="Dodds P.N."/>
            <person name="Figueroa M."/>
        </authorList>
    </citation>
    <scope>NUCLEOTIDE SEQUENCE [LARGE SCALE GENOMIC DNA]</scope>
    <source>
        <strain evidence="2">21-0</strain>
    </source>
</reference>
<dbReference type="AlphaFoldDB" id="A0A5B0P0P2"/>
<evidence type="ECO:0000256" key="1">
    <source>
        <dbReference type="SAM" id="SignalP"/>
    </source>
</evidence>